<proteinExistence type="predicted"/>
<comment type="caution">
    <text evidence="1">The sequence shown here is derived from an EMBL/GenBank/DDBJ whole genome shotgun (WGS) entry which is preliminary data.</text>
</comment>
<dbReference type="Proteomes" id="UP001595962">
    <property type="component" value="Unassembled WGS sequence"/>
</dbReference>
<sequence length="110" mass="12311">MSKSWKLNRMVSISQNNLLSDRAEGRFLAKHRILMMQLPATMPLAPTQSKRFVGQALLAFINPLHSLAACGRNRNAKPLMLGAEPAMHKNNASMLKPKVLDFIVLNQLFV</sequence>
<reference evidence="2" key="1">
    <citation type="journal article" date="2019" name="Int. J. Syst. Evol. Microbiol.">
        <title>The Global Catalogue of Microorganisms (GCM) 10K type strain sequencing project: providing services to taxonomists for standard genome sequencing and annotation.</title>
        <authorList>
            <consortium name="The Broad Institute Genomics Platform"/>
            <consortium name="The Broad Institute Genome Sequencing Center for Infectious Disease"/>
            <person name="Wu L."/>
            <person name="Ma J."/>
        </authorList>
    </citation>
    <scope>NUCLEOTIDE SEQUENCE [LARGE SCALE GENOMIC DNA]</scope>
    <source>
        <strain evidence="2">DT28</strain>
    </source>
</reference>
<organism evidence="1 2">
    <name type="scientific">Rheinheimera marina</name>
    <dbReference type="NCBI Taxonomy" id="1774958"/>
    <lineage>
        <taxon>Bacteria</taxon>
        <taxon>Pseudomonadati</taxon>
        <taxon>Pseudomonadota</taxon>
        <taxon>Gammaproteobacteria</taxon>
        <taxon>Chromatiales</taxon>
        <taxon>Chromatiaceae</taxon>
        <taxon>Rheinheimera</taxon>
    </lineage>
</organism>
<name>A0ABV9JR67_9GAMM</name>
<gene>
    <name evidence="1" type="ORF">ACFO3I_17205</name>
</gene>
<accession>A0ABV9JR67</accession>
<dbReference type="RefSeq" id="WP_377336129.1">
    <property type="nucleotide sequence ID" value="NZ_JBHSGB010000017.1"/>
</dbReference>
<keyword evidence="2" id="KW-1185">Reference proteome</keyword>
<evidence type="ECO:0000313" key="2">
    <source>
        <dbReference type="Proteomes" id="UP001595962"/>
    </source>
</evidence>
<evidence type="ECO:0000313" key="1">
    <source>
        <dbReference type="EMBL" id="MFC4656761.1"/>
    </source>
</evidence>
<dbReference type="EMBL" id="JBHSGB010000017">
    <property type="protein sequence ID" value="MFC4656761.1"/>
    <property type="molecule type" value="Genomic_DNA"/>
</dbReference>
<protein>
    <submittedName>
        <fullName evidence="1">Uncharacterized protein</fullName>
    </submittedName>
</protein>